<proteinExistence type="predicted"/>
<dbReference type="AlphaFoldDB" id="A0A565C7H9"/>
<evidence type="ECO:0000313" key="3">
    <source>
        <dbReference type="Proteomes" id="UP000489600"/>
    </source>
</evidence>
<evidence type="ECO:0000256" key="1">
    <source>
        <dbReference type="SAM" id="MobiDB-lite"/>
    </source>
</evidence>
<gene>
    <name evidence="2" type="ORF">ANE_LOCUS19992</name>
</gene>
<feature type="region of interest" description="Disordered" evidence="1">
    <location>
        <begin position="44"/>
        <end position="67"/>
    </location>
</feature>
<name>A0A565C7H9_9BRAS</name>
<comment type="caution">
    <text evidence="2">The sequence shown here is derived from an EMBL/GenBank/DDBJ whole genome shotgun (WGS) entry which is preliminary data.</text>
</comment>
<dbReference type="EMBL" id="CABITT030000006">
    <property type="protein sequence ID" value="VVB09548.1"/>
    <property type="molecule type" value="Genomic_DNA"/>
</dbReference>
<reference evidence="2" key="1">
    <citation type="submission" date="2019-07" db="EMBL/GenBank/DDBJ databases">
        <authorList>
            <person name="Dittberner H."/>
        </authorList>
    </citation>
    <scope>NUCLEOTIDE SEQUENCE [LARGE SCALE GENOMIC DNA]</scope>
</reference>
<protein>
    <submittedName>
        <fullName evidence="2">Uncharacterized protein</fullName>
    </submittedName>
</protein>
<accession>A0A565C7H9</accession>
<keyword evidence="3" id="KW-1185">Reference proteome</keyword>
<sequence length="67" mass="7863">MEDNCGSRDEEDRRSYGWTGRGSTVLRRYVREFHRSYTLTNKWASSTKGPFGQRERDVGCNNLTKRS</sequence>
<dbReference type="Proteomes" id="UP000489600">
    <property type="component" value="Unassembled WGS sequence"/>
</dbReference>
<evidence type="ECO:0000313" key="2">
    <source>
        <dbReference type="EMBL" id="VVB09548.1"/>
    </source>
</evidence>
<organism evidence="2 3">
    <name type="scientific">Arabis nemorensis</name>
    <dbReference type="NCBI Taxonomy" id="586526"/>
    <lineage>
        <taxon>Eukaryota</taxon>
        <taxon>Viridiplantae</taxon>
        <taxon>Streptophyta</taxon>
        <taxon>Embryophyta</taxon>
        <taxon>Tracheophyta</taxon>
        <taxon>Spermatophyta</taxon>
        <taxon>Magnoliopsida</taxon>
        <taxon>eudicotyledons</taxon>
        <taxon>Gunneridae</taxon>
        <taxon>Pentapetalae</taxon>
        <taxon>rosids</taxon>
        <taxon>malvids</taxon>
        <taxon>Brassicales</taxon>
        <taxon>Brassicaceae</taxon>
        <taxon>Arabideae</taxon>
        <taxon>Arabis</taxon>
    </lineage>
</organism>